<keyword evidence="3" id="KW-0173">Coenzyme A biosynthesis</keyword>
<reference evidence="5 6" key="1">
    <citation type="submission" date="2015-06" db="EMBL/GenBank/DDBJ databases">
        <title>Genome sequencing of Thermotogales isolates from hydrothermal vents.</title>
        <authorList>
            <person name="Haverkamp T.H."/>
            <person name="Kublanov I.V."/>
            <person name="Nesbo C.L."/>
        </authorList>
    </citation>
    <scope>NUCLEOTIDE SEQUENCE [LARGE SCALE GENOMIC DNA]</scope>
    <source>
        <strain evidence="6">ik275mar</strain>
    </source>
</reference>
<protein>
    <recommendedName>
        <fullName evidence="3 4">Dephospho-CoA kinase</fullName>
        <ecNumber evidence="3 4">2.7.1.24</ecNumber>
    </recommendedName>
    <alternativeName>
        <fullName evidence="3">Dephosphocoenzyme A kinase</fullName>
    </alternativeName>
</protein>
<dbReference type="SUPFAM" id="SSF52540">
    <property type="entry name" value="P-loop containing nucleoside triphosphate hydrolases"/>
    <property type="match status" value="1"/>
</dbReference>
<dbReference type="HAMAP" id="MF_00376">
    <property type="entry name" value="Dephospho_CoA_kinase"/>
    <property type="match status" value="1"/>
</dbReference>
<evidence type="ECO:0000313" key="5">
    <source>
        <dbReference type="EMBL" id="ONN27941.1"/>
    </source>
</evidence>
<evidence type="ECO:0000256" key="2">
    <source>
        <dbReference type="ARBA" id="ARBA00022840"/>
    </source>
</evidence>
<dbReference type="NCBIfam" id="TIGR00152">
    <property type="entry name" value="dephospho-CoA kinase"/>
    <property type="match status" value="1"/>
</dbReference>
<dbReference type="CDD" id="cd02022">
    <property type="entry name" value="DPCK"/>
    <property type="match status" value="1"/>
</dbReference>
<organism evidence="5 6">
    <name type="scientific">Thermosipho affectus</name>
    <dbReference type="NCBI Taxonomy" id="660294"/>
    <lineage>
        <taxon>Bacteria</taxon>
        <taxon>Thermotogati</taxon>
        <taxon>Thermotogota</taxon>
        <taxon>Thermotogae</taxon>
        <taxon>Thermotogales</taxon>
        <taxon>Fervidobacteriaceae</taxon>
        <taxon>Thermosipho</taxon>
    </lineage>
</organism>
<comment type="similarity">
    <text evidence="3">Belongs to the CoaE family.</text>
</comment>
<dbReference type="EC" id="2.7.1.24" evidence="3 4"/>
<keyword evidence="3" id="KW-0808">Transferase</keyword>
<name>A0ABX3ILA7_9BACT</name>
<evidence type="ECO:0000256" key="1">
    <source>
        <dbReference type="ARBA" id="ARBA00022741"/>
    </source>
</evidence>
<evidence type="ECO:0000313" key="6">
    <source>
        <dbReference type="Proteomes" id="UP000242616"/>
    </source>
</evidence>
<keyword evidence="3" id="KW-0963">Cytoplasm</keyword>
<dbReference type="Proteomes" id="UP000242616">
    <property type="component" value="Unassembled WGS sequence"/>
</dbReference>
<evidence type="ECO:0000256" key="4">
    <source>
        <dbReference type="NCBIfam" id="TIGR00152"/>
    </source>
</evidence>
<dbReference type="GO" id="GO:0016301">
    <property type="term" value="F:kinase activity"/>
    <property type="evidence" value="ECO:0007669"/>
    <property type="project" value="UniProtKB-KW"/>
</dbReference>
<accession>A0ABX3ILA7</accession>
<keyword evidence="2 3" id="KW-0067">ATP-binding</keyword>
<sequence length="179" mass="20536">MKYTICVTGKIGTGKSTVSNFFKEKGFKYINMDEIGKEVFYSKSKEIKALFGTDNRKEISKIVFTQKDMLKKLEQILHPPMLKKLENLTQNNGLYVIEAAIKRRLKITCDLTITVTCSKDVIHKRLANRGLNKSMVDKILENQSDILDEGIIIRNDYSLELLNEKLEKIFAILTKTLPC</sequence>
<keyword evidence="3 5" id="KW-0418">Kinase</keyword>
<keyword evidence="6" id="KW-1185">Reference proteome</keyword>
<comment type="caution">
    <text evidence="5">The sequence shown here is derived from an EMBL/GenBank/DDBJ whole genome shotgun (WGS) entry which is preliminary data.</text>
</comment>
<comment type="function">
    <text evidence="3">Catalyzes the phosphorylation of the 3'-hydroxyl group of dephosphocoenzyme A to form coenzyme A.</text>
</comment>
<dbReference type="InterPro" id="IPR027417">
    <property type="entry name" value="P-loop_NTPase"/>
</dbReference>
<feature type="binding site" evidence="3">
    <location>
        <begin position="12"/>
        <end position="17"/>
    </location>
    <ligand>
        <name>ATP</name>
        <dbReference type="ChEBI" id="CHEBI:30616"/>
    </ligand>
</feature>
<evidence type="ECO:0000256" key="3">
    <source>
        <dbReference type="HAMAP-Rule" id="MF_00376"/>
    </source>
</evidence>
<comment type="subcellular location">
    <subcellularLocation>
        <location evidence="3">Cytoplasm</location>
    </subcellularLocation>
</comment>
<dbReference type="Gene3D" id="3.40.50.300">
    <property type="entry name" value="P-loop containing nucleotide triphosphate hydrolases"/>
    <property type="match status" value="1"/>
</dbReference>
<keyword evidence="1 3" id="KW-0547">Nucleotide-binding</keyword>
<dbReference type="Pfam" id="PF01121">
    <property type="entry name" value="CoaE"/>
    <property type="match status" value="1"/>
</dbReference>
<dbReference type="EMBL" id="LBFC01000003">
    <property type="protein sequence ID" value="ONN27941.1"/>
    <property type="molecule type" value="Genomic_DNA"/>
</dbReference>
<dbReference type="InterPro" id="IPR001977">
    <property type="entry name" value="Depp_CoAkinase"/>
</dbReference>
<dbReference type="RefSeq" id="WP_077197748.1">
    <property type="nucleotide sequence ID" value="NZ_LBFC01000003.1"/>
</dbReference>
<comment type="catalytic activity">
    <reaction evidence="3">
        <text>3'-dephospho-CoA + ATP = ADP + CoA + H(+)</text>
        <dbReference type="Rhea" id="RHEA:18245"/>
        <dbReference type="ChEBI" id="CHEBI:15378"/>
        <dbReference type="ChEBI" id="CHEBI:30616"/>
        <dbReference type="ChEBI" id="CHEBI:57287"/>
        <dbReference type="ChEBI" id="CHEBI:57328"/>
        <dbReference type="ChEBI" id="CHEBI:456216"/>
        <dbReference type="EC" id="2.7.1.24"/>
    </reaction>
</comment>
<comment type="pathway">
    <text evidence="3">Cofactor biosynthesis; coenzyme A biosynthesis; CoA from (R)-pantothenate: step 5/5.</text>
</comment>
<gene>
    <name evidence="3" type="primary">coaE</name>
    <name evidence="5" type="ORF">XJ44_00770</name>
</gene>
<proteinExistence type="inferred from homology"/>